<accession>A0AA36F6V7</accession>
<proteinExistence type="predicted"/>
<protein>
    <submittedName>
        <fullName evidence="1">Uncharacterized protein</fullName>
    </submittedName>
</protein>
<evidence type="ECO:0000313" key="2">
    <source>
        <dbReference type="Proteomes" id="UP001162480"/>
    </source>
</evidence>
<organism evidence="1 2">
    <name type="scientific">Octopus vulgaris</name>
    <name type="common">Common octopus</name>
    <dbReference type="NCBI Taxonomy" id="6645"/>
    <lineage>
        <taxon>Eukaryota</taxon>
        <taxon>Metazoa</taxon>
        <taxon>Spiralia</taxon>
        <taxon>Lophotrochozoa</taxon>
        <taxon>Mollusca</taxon>
        <taxon>Cephalopoda</taxon>
        <taxon>Coleoidea</taxon>
        <taxon>Octopodiformes</taxon>
        <taxon>Octopoda</taxon>
        <taxon>Incirrata</taxon>
        <taxon>Octopodidae</taxon>
        <taxon>Octopus</taxon>
    </lineage>
</organism>
<reference evidence="1" key="1">
    <citation type="submission" date="2023-08" db="EMBL/GenBank/DDBJ databases">
        <authorList>
            <person name="Alioto T."/>
            <person name="Alioto T."/>
            <person name="Gomez Garrido J."/>
        </authorList>
    </citation>
    <scope>NUCLEOTIDE SEQUENCE</scope>
</reference>
<dbReference type="EMBL" id="OX597822">
    <property type="protein sequence ID" value="CAI9728001.1"/>
    <property type="molecule type" value="Genomic_DNA"/>
</dbReference>
<keyword evidence="2" id="KW-1185">Reference proteome</keyword>
<dbReference type="Proteomes" id="UP001162480">
    <property type="component" value="Chromosome 9"/>
</dbReference>
<dbReference type="AlphaFoldDB" id="A0AA36F6V7"/>
<name>A0AA36F6V7_OCTVU</name>
<gene>
    <name evidence="1" type="ORF">OCTVUL_1B029400</name>
</gene>
<sequence>MLSTKLYCSIWRIRSRKLFPAQASMKPEEKSSCRQTMSQTLKLQAAEIGNSRSIEYRTYRVLDVEINLTIILGSDILF</sequence>
<evidence type="ECO:0000313" key="1">
    <source>
        <dbReference type="EMBL" id="CAI9728001.1"/>
    </source>
</evidence>